<name>A0A4E9DFQ7_GIBZA</name>
<dbReference type="Pfam" id="PF00171">
    <property type="entry name" value="Aldedh"/>
    <property type="match status" value="2"/>
</dbReference>
<dbReference type="InterPro" id="IPR050740">
    <property type="entry name" value="Aldehyde_DH_Superfamily"/>
</dbReference>
<sequence>MNSITRVRQHGRKQCNRLQRFYFPRHQHLHTVPLIINGKDVITDETFPVIGCLAGKEISRCSSVSDQNVLDAIHAAKTAFPSWSATKPSERRDIFLRAAYIFAKRKEELSGYIREEIGASKEYQEFIIGLAMEGLRDTAGRISGAVTGQVPVSIHPDTSALVLKRPYGVVLGIAPWNAPYHLGPRSITFPLATGNLMIRPSDAAMVTDQLIAHPDIKKINFTGSSKVGSIISAIAGKHLKPVLMELGGKASALVLKDADLDNAAVQCTLGVFLNAGQICMSTERILVHSSIADVFKTKLQTTIKAMFGSPETTPVLVTAGSAKRNRDLVNNALAQVAKAVYGDSQPVESAATKMKPVVLTNINKNMDIYKTESFGPSVSLFTFDDEDEALKLVNDTDYGLSATIYTKDLNKAFSLAEKINSGAVHINSTVEQSKLIMSRHGVKSSGFGRFNGYQGVDEFL</sequence>
<dbReference type="GO" id="GO:0004777">
    <property type="term" value="F:succinate-semialdehyde dehydrogenase (NAD+) activity"/>
    <property type="evidence" value="ECO:0007669"/>
    <property type="project" value="TreeGrafter"/>
</dbReference>
<dbReference type="AlphaFoldDB" id="A0A4E9DFQ7"/>
<organism evidence="3">
    <name type="scientific">Gibberella zeae</name>
    <name type="common">Wheat head blight fungus</name>
    <name type="synonym">Fusarium graminearum</name>
    <dbReference type="NCBI Taxonomy" id="5518"/>
    <lineage>
        <taxon>Eukaryota</taxon>
        <taxon>Fungi</taxon>
        <taxon>Dikarya</taxon>
        <taxon>Ascomycota</taxon>
        <taxon>Pezizomycotina</taxon>
        <taxon>Sordariomycetes</taxon>
        <taxon>Hypocreomycetidae</taxon>
        <taxon>Hypocreales</taxon>
        <taxon>Nectriaceae</taxon>
        <taxon>Fusarium</taxon>
    </lineage>
</organism>
<dbReference type="Gene3D" id="3.40.605.10">
    <property type="entry name" value="Aldehyde Dehydrogenase, Chain A, domain 1"/>
    <property type="match status" value="2"/>
</dbReference>
<evidence type="ECO:0000259" key="2">
    <source>
        <dbReference type="Pfam" id="PF00171"/>
    </source>
</evidence>
<protein>
    <recommendedName>
        <fullName evidence="2">Aldehyde dehydrogenase domain-containing protein</fullName>
    </recommendedName>
</protein>
<dbReference type="PANTHER" id="PTHR43353">
    <property type="entry name" value="SUCCINATE-SEMIALDEHYDE DEHYDROGENASE, MITOCHONDRIAL"/>
    <property type="match status" value="1"/>
</dbReference>
<dbReference type="GO" id="GO:0009450">
    <property type="term" value="P:gamma-aminobutyric acid catabolic process"/>
    <property type="evidence" value="ECO:0007669"/>
    <property type="project" value="TreeGrafter"/>
</dbReference>
<accession>A0A4E9DFQ7</accession>
<gene>
    <name evidence="3" type="ORF">FUG_LOCUS313206</name>
</gene>
<proteinExistence type="predicted"/>
<feature type="domain" description="Aldehyde dehydrogenase" evidence="2">
    <location>
        <begin position="203"/>
        <end position="459"/>
    </location>
</feature>
<reference evidence="3" key="1">
    <citation type="submission" date="2019-04" db="EMBL/GenBank/DDBJ databases">
        <authorList>
            <person name="Melise S."/>
            <person name="Noan J."/>
            <person name="Okalmin O."/>
        </authorList>
    </citation>
    <scope>NUCLEOTIDE SEQUENCE</scope>
    <source>
        <strain evidence="3">FN9</strain>
    </source>
</reference>
<evidence type="ECO:0000313" key="3">
    <source>
        <dbReference type="EMBL" id="VIO58624.1"/>
    </source>
</evidence>
<dbReference type="InterPro" id="IPR015590">
    <property type="entry name" value="Aldehyde_DH_dom"/>
</dbReference>
<feature type="domain" description="Aldehyde dehydrogenase" evidence="2">
    <location>
        <begin position="45"/>
        <end position="202"/>
    </location>
</feature>
<dbReference type="Gene3D" id="3.40.309.10">
    <property type="entry name" value="Aldehyde Dehydrogenase, Chain A, domain 2"/>
    <property type="match status" value="1"/>
</dbReference>
<evidence type="ECO:0000256" key="1">
    <source>
        <dbReference type="ARBA" id="ARBA00023002"/>
    </source>
</evidence>
<keyword evidence="1" id="KW-0560">Oxidoreductase</keyword>
<dbReference type="SUPFAM" id="SSF53720">
    <property type="entry name" value="ALDH-like"/>
    <property type="match status" value="1"/>
</dbReference>
<dbReference type="InterPro" id="IPR016161">
    <property type="entry name" value="Ald_DH/histidinol_DH"/>
</dbReference>
<dbReference type="PANTHER" id="PTHR43353:SF6">
    <property type="entry name" value="CYTOPLASMIC ALDEHYDE DEHYDROGENASE (EUROFUNG)"/>
    <property type="match status" value="1"/>
</dbReference>
<dbReference type="EMBL" id="CAAKMV010000134">
    <property type="protein sequence ID" value="VIO58624.1"/>
    <property type="molecule type" value="Genomic_DNA"/>
</dbReference>
<dbReference type="InterPro" id="IPR016162">
    <property type="entry name" value="Ald_DH_N"/>
</dbReference>
<dbReference type="InterPro" id="IPR016163">
    <property type="entry name" value="Ald_DH_C"/>
</dbReference>